<proteinExistence type="predicted"/>
<keyword evidence="3" id="KW-1185">Reference proteome</keyword>
<accession>A0ABD0K685</accession>
<keyword evidence="1" id="KW-0472">Membrane</keyword>
<feature type="transmembrane region" description="Helical" evidence="1">
    <location>
        <begin position="65"/>
        <end position="84"/>
    </location>
</feature>
<evidence type="ECO:0000313" key="2">
    <source>
        <dbReference type="EMBL" id="KAK7482455.1"/>
    </source>
</evidence>
<dbReference type="Proteomes" id="UP001519460">
    <property type="component" value="Unassembled WGS sequence"/>
</dbReference>
<reference evidence="2 3" key="1">
    <citation type="journal article" date="2023" name="Sci. Data">
        <title>Genome assembly of the Korean intertidal mud-creeper Batillaria attramentaria.</title>
        <authorList>
            <person name="Patra A.K."/>
            <person name="Ho P.T."/>
            <person name="Jun S."/>
            <person name="Lee S.J."/>
            <person name="Kim Y."/>
            <person name="Won Y.J."/>
        </authorList>
    </citation>
    <scope>NUCLEOTIDE SEQUENCE [LARGE SCALE GENOMIC DNA]</scope>
    <source>
        <strain evidence="2">Wonlab-2016</strain>
    </source>
</reference>
<evidence type="ECO:0000313" key="3">
    <source>
        <dbReference type="Proteomes" id="UP001519460"/>
    </source>
</evidence>
<evidence type="ECO:0000256" key="1">
    <source>
        <dbReference type="SAM" id="Phobius"/>
    </source>
</evidence>
<name>A0ABD0K685_9CAEN</name>
<dbReference type="EMBL" id="JACVVK020000244">
    <property type="protein sequence ID" value="KAK7482455.1"/>
    <property type="molecule type" value="Genomic_DNA"/>
</dbReference>
<organism evidence="2 3">
    <name type="scientific">Batillaria attramentaria</name>
    <dbReference type="NCBI Taxonomy" id="370345"/>
    <lineage>
        <taxon>Eukaryota</taxon>
        <taxon>Metazoa</taxon>
        <taxon>Spiralia</taxon>
        <taxon>Lophotrochozoa</taxon>
        <taxon>Mollusca</taxon>
        <taxon>Gastropoda</taxon>
        <taxon>Caenogastropoda</taxon>
        <taxon>Sorbeoconcha</taxon>
        <taxon>Cerithioidea</taxon>
        <taxon>Batillariidae</taxon>
        <taxon>Batillaria</taxon>
    </lineage>
</organism>
<keyword evidence="1" id="KW-1133">Transmembrane helix</keyword>
<keyword evidence="1" id="KW-0812">Transmembrane</keyword>
<protein>
    <submittedName>
        <fullName evidence="2">Uncharacterized protein</fullName>
    </submittedName>
</protein>
<sequence length="85" mass="9212">MFCVSETGDPTYFYRGCSTSDDPGQEGCHEDHVKEYCSYSCVDVDYCNDRAFLTAPSLDKGGQAAFSPGVGICWGGLLLVLLLTK</sequence>
<dbReference type="AlphaFoldDB" id="A0ABD0K685"/>
<gene>
    <name evidence="2" type="ORF">BaRGS_00026272</name>
</gene>
<comment type="caution">
    <text evidence="2">The sequence shown here is derived from an EMBL/GenBank/DDBJ whole genome shotgun (WGS) entry which is preliminary data.</text>
</comment>